<reference evidence="2" key="1">
    <citation type="journal article" date="2022" name="Int. J. Mol. Sci.">
        <title>Draft Genome of Tanacetum Coccineum: Genomic Comparison of Closely Related Tanacetum-Family Plants.</title>
        <authorList>
            <person name="Yamashiro T."/>
            <person name="Shiraishi A."/>
            <person name="Nakayama K."/>
            <person name="Satake H."/>
        </authorList>
    </citation>
    <scope>NUCLEOTIDE SEQUENCE</scope>
</reference>
<evidence type="ECO:0000256" key="1">
    <source>
        <dbReference type="SAM" id="Coils"/>
    </source>
</evidence>
<reference evidence="2" key="2">
    <citation type="submission" date="2022-01" db="EMBL/GenBank/DDBJ databases">
        <authorList>
            <person name="Yamashiro T."/>
            <person name="Shiraishi A."/>
            <person name="Satake H."/>
            <person name="Nakayama K."/>
        </authorList>
    </citation>
    <scope>NUCLEOTIDE SEQUENCE</scope>
</reference>
<feature type="coiled-coil region" evidence="1">
    <location>
        <begin position="352"/>
        <end position="386"/>
    </location>
</feature>
<keyword evidence="1" id="KW-0175">Coiled coil</keyword>
<name>A0ABQ5IGD5_9ASTR</name>
<keyword evidence="3" id="KW-1185">Reference proteome</keyword>
<organism evidence="2 3">
    <name type="scientific">Tanacetum coccineum</name>
    <dbReference type="NCBI Taxonomy" id="301880"/>
    <lineage>
        <taxon>Eukaryota</taxon>
        <taxon>Viridiplantae</taxon>
        <taxon>Streptophyta</taxon>
        <taxon>Embryophyta</taxon>
        <taxon>Tracheophyta</taxon>
        <taxon>Spermatophyta</taxon>
        <taxon>Magnoliopsida</taxon>
        <taxon>eudicotyledons</taxon>
        <taxon>Gunneridae</taxon>
        <taxon>Pentapetalae</taxon>
        <taxon>asterids</taxon>
        <taxon>campanulids</taxon>
        <taxon>Asterales</taxon>
        <taxon>Asteraceae</taxon>
        <taxon>Asteroideae</taxon>
        <taxon>Anthemideae</taxon>
        <taxon>Anthemidinae</taxon>
        <taxon>Tanacetum</taxon>
    </lineage>
</organism>
<accession>A0ABQ5IGD5</accession>
<protein>
    <submittedName>
        <fullName evidence="2">Uncharacterized protein</fullName>
    </submittedName>
</protein>
<proteinExistence type="predicted"/>
<comment type="caution">
    <text evidence="2">The sequence shown here is derived from an EMBL/GenBank/DDBJ whole genome shotgun (WGS) entry which is preliminary data.</text>
</comment>
<sequence length="464" mass="52697">MCMFALTVSIVEPKNIKEAMADSAWIEAMQDELHQFDRLKEEGIDFKESFAPVARLEAVRIFVAYGSTPSLLSNLSDGRKTAFLMVHWKEEVMLLSKKVSTGSIKLLLPMEVKTAQRSRFLRYIDTKPNGEGLKKSILSGPYVPSTVLVQVVAATEDNLAIQQHTTIETVLNMTPENKENFLSKKEAIFLLLTGIGDDIYSTVDACKTSNWYWKETTQTVMHATAANDMLQPLKDYTRVSSEEDQCIYPSFDATSVSKVLDNGNSNKTEDTTPRYNNDNPFRAVWIERTMDSLGNYGNWIDEQELEAHYSFMAKIQEKHILEQPESINDTYDLEKDDSNVHSDSSNIVNNDNQENKTILKQLKKANASLTQELEECRTNLDETGRALGYGLQVVGIIVLLHFRTNRMRMKKDLKAQMQDKNIAISELKKLIENCKGKSVETQFDKPSIVRQPNAQKLIHKTISF</sequence>
<gene>
    <name evidence="2" type="ORF">Tco_1094700</name>
</gene>
<dbReference type="EMBL" id="BQNB010020746">
    <property type="protein sequence ID" value="GJT99182.1"/>
    <property type="molecule type" value="Genomic_DNA"/>
</dbReference>
<evidence type="ECO:0000313" key="3">
    <source>
        <dbReference type="Proteomes" id="UP001151760"/>
    </source>
</evidence>
<dbReference type="Proteomes" id="UP001151760">
    <property type="component" value="Unassembled WGS sequence"/>
</dbReference>
<evidence type="ECO:0000313" key="2">
    <source>
        <dbReference type="EMBL" id="GJT99182.1"/>
    </source>
</evidence>